<dbReference type="HOGENOM" id="CLU_821468_0_0_1"/>
<proteinExistence type="predicted"/>
<evidence type="ECO:0000256" key="1">
    <source>
        <dbReference type="SAM" id="MobiDB-lite"/>
    </source>
</evidence>
<accession>S3CXS0</accession>
<sequence>MAPTKGKSSSSRRRKKEVKISDKPAPKFDAFEVTDRLDSGEIVTRTEAPKVGIHSLAWAYSIEPQPGTILSLPYEIREIIYCYYFRGRYSPGIQPVKSGRHFINYDVDGSENGITSVYGAFILVSKQFYLDHIYSFYNNIVFLFSSLHAFQSYIQVIHPLKVDRISRLSIKVVATAKSNPFSPTFFRNILGLKSLRKLNIIVLCDSTTWEPVTPDDAADPFRARWRHVEESYFHRWKRVRWEQLRQLGKLKDVGFDFEIRNPEVLGMSPVNTWHHAEAVISTKVSWRTRFVSTVAGIVWPHGQWQVSGLYTTWMALVSPVCDDPECACRRSVLTGEGR</sequence>
<organism evidence="2 3">
    <name type="scientific">Glarea lozoyensis (strain ATCC 20868 / MF5171)</name>
    <dbReference type="NCBI Taxonomy" id="1116229"/>
    <lineage>
        <taxon>Eukaryota</taxon>
        <taxon>Fungi</taxon>
        <taxon>Dikarya</taxon>
        <taxon>Ascomycota</taxon>
        <taxon>Pezizomycotina</taxon>
        <taxon>Leotiomycetes</taxon>
        <taxon>Helotiales</taxon>
        <taxon>Helotiaceae</taxon>
        <taxon>Glarea</taxon>
    </lineage>
</organism>
<dbReference type="OrthoDB" id="3554799at2759"/>
<dbReference type="PANTHER" id="PTHR38790">
    <property type="entry name" value="2EXR DOMAIN-CONTAINING PROTEIN-RELATED"/>
    <property type="match status" value="1"/>
</dbReference>
<protein>
    <submittedName>
        <fullName evidence="2">Uncharacterized protein</fullName>
    </submittedName>
</protein>
<dbReference type="AlphaFoldDB" id="S3CXS0"/>
<dbReference type="GeneID" id="19459947"/>
<feature type="region of interest" description="Disordered" evidence="1">
    <location>
        <begin position="1"/>
        <end position="23"/>
    </location>
</feature>
<dbReference type="RefSeq" id="XP_008083838.1">
    <property type="nucleotide sequence ID" value="XM_008085647.1"/>
</dbReference>
<keyword evidence="3" id="KW-1185">Reference proteome</keyword>
<gene>
    <name evidence="2" type="ORF">GLAREA_00889</name>
</gene>
<name>S3CXS0_GLAL2</name>
<dbReference type="EMBL" id="KE145367">
    <property type="protein sequence ID" value="EPE29729.1"/>
    <property type="molecule type" value="Genomic_DNA"/>
</dbReference>
<dbReference type="PANTHER" id="PTHR38790:SF4">
    <property type="entry name" value="2EXR DOMAIN-CONTAINING PROTEIN"/>
    <property type="match status" value="1"/>
</dbReference>
<dbReference type="KEGG" id="glz:GLAREA_00889"/>
<reference evidence="2 3" key="1">
    <citation type="journal article" date="2013" name="BMC Genomics">
        <title>Genomics-driven discovery of the pneumocandin biosynthetic gene cluster in the fungus Glarea lozoyensis.</title>
        <authorList>
            <person name="Chen L."/>
            <person name="Yue Q."/>
            <person name="Zhang X."/>
            <person name="Xiang M."/>
            <person name="Wang C."/>
            <person name="Li S."/>
            <person name="Che Y."/>
            <person name="Ortiz-Lopez F.J."/>
            <person name="Bills G.F."/>
            <person name="Liu X."/>
            <person name="An Z."/>
        </authorList>
    </citation>
    <scope>NUCLEOTIDE SEQUENCE [LARGE SCALE GENOMIC DNA]</scope>
    <source>
        <strain evidence="3">ATCC 20868 / MF5171</strain>
    </source>
</reference>
<evidence type="ECO:0000313" key="3">
    <source>
        <dbReference type="Proteomes" id="UP000016922"/>
    </source>
</evidence>
<evidence type="ECO:0000313" key="2">
    <source>
        <dbReference type="EMBL" id="EPE29729.1"/>
    </source>
</evidence>
<dbReference type="Proteomes" id="UP000016922">
    <property type="component" value="Unassembled WGS sequence"/>
</dbReference>